<protein>
    <recommendedName>
        <fullName evidence="6">CSD domain-containing protein</fullName>
    </recommendedName>
</protein>
<dbReference type="Proteomes" id="UP000681722">
    <property type="component" value="Unassembled WGS sequence"/>
</dbReference>
<evidence type="ECO:0000256" key="5">
    <source>
        <dbReference type="ARBA" id="ARBA00044751"/>
    </source>
</evidence>
<evidence type="ECO:0000256" key="4">
    <source>
        <dbReference type="ARBA" id="ARBA00022884"/>
    </source>
</evidence>
<evidence type="ECO:0000256" key="1">
    <source>
        <dbReference type="ARBA" id="ARBA00004496"/>
    </source>
</evidence>
<dbReference type="Pfam" id="PF23456">
    <property type="entry name" value="CSDE1"/>
    <property type="match status" value="3"/>
</dbReference>
<dbReference type="OrthoDB" id="74319at2759"/>
<evidence type="ECO:0000259" key="6">
    <source>
        <dbReference type="PROSITE" id="PS51857"/>
    </source>
</evidence>
<comment type="subcellular location">
    <subcellularLocation>
        <location evidence="1">Cytoplasm</location>
    </subcellularLocation>
</comment>
<feature type="domain" description="CSD" evidence="6">
    <location>
        <begin position="13"/>
        <end position="77"/>
    </location>
</feature>
<dbReference type="AlphaFoldDB" id="A0A813NW46"/>
<evidence type="ECO:0000313" key="9">
    <source>
        <dbReference type="Proteomes" id="UP000663829"/>
    </source>
</evidence>
<dbReference type="InterPro" id="IPR011129">
    <property type="entry name" value="CSD"/>
</dbReference>
<gene>
    <name evidence="7" type="ORF">GPM918_LOCUS339</name>
    <name evidence="8" type="ORF">SRO942_LOCUS340</name>
</gene>
<evidence type="ECO:0000313" key="7">
    <source>
        <dbReference type="EMBL" id="CAF0742297.1"/>
    </source>
</evidence>
<dbReference type="InterPro" id="IPR012340">
    <property type="entry name" value="NA-bd_OB-fold"/>
</dbReference>
<dbReference type="InterPro" id="IPR056400">
    <property type="entry name" value="CSDE1"/>
</dbReference>
<feature type="domain" description="CSD" evidence="6">
    <location>
        <begin position="180"/>
        <end position="242"/>
    </location>
</feature>
<name>A0A813NW46_9BILA</name>
<dbReference type="EMBL" id="CAJNOQ010000024">
    <property type="protein sequence ID" value="CAF0742297.1"/>
    <property type="molecule type" value="Genomic_DNA"/>
</dbReference>
<comment type="similarity">
    <text evidence="5">Belongs to the UNR family.</text>
</comment>
<evidence type="ECO:0000256" key="2">
    <source>
        <dbReference type="ARBA" id="ARBA00022490"/>
    </source>
</evidence>
<comment type="caution">
    <text evidence="7">The sequence shown here is derived from an EMBL/GenBank/DDBJ whole genome shotgun (WGS) entry which is preliminary data.</text>
</comment>
<reference evidence="7" key="1">
    <citation type="submission" date="2021-02" db="EMBL/GenBank/DDBJ databases">
        <authorList>
            <person name="Nowell W R."/>
        </authorList>
    </citation>
    <scope>NUCLEOTIDE SEQUENCE</scope>
</reference>
<dbReference type="Proteomes" id="UP000663829">
    <property type="component" value="Unassembled WGS sequence"/>
</dbReference>
<evidence type="ECO:0000313" key="8">
    <source>
        <dbReference type="EMBL" id="CAF3520780.1"/>
    </source>
</evidence>
<dbReference type="PANTHER" id="PTHR12913:SF1">
    <property type="entry name" value="COLD SHOCK DOMAIN-CONTAINING PROTEIN E1"/>
    <property type="match status" value="1"/>
</dbReference>
<proteinExistence type="inferred from homology"/>
<dbReference type="GO" id="GO:0003723">
    <property type="term" value="F:RNA binding"/>
    <property type="evidence" value="ECO:0007669"/>
    <property type="project" value="UniProtKB-KW"/>
</dbReference>
<sequence length="813" mass="91967">MSSMPTQEIKSQRELGVIGKLCSTYGFVYCFHRDGRYFFHFSEYKNDIQQAKIGDIIEFEATYDKMNNKPIAVNIVKLSSTETVGENRVEGTIAVVSRLSSTTHQNGRNYDTSINIPDGRITYVQKGETFYIPYGLNDLQDSNLVLKVGDKISFNVAQDRRNNQFFARNISLVESLVPKKYRGVVSTMKDSFGFIEREDALKETFFHISEVIENGNMIHPGVDVEFEIQDRLNKEVASNITLLPKGSVVFDDIDKSFQIGRITQPLTKPKKADEVATGRLLYDHIDTKLVELSFGERDRVGQYTLLENDIVQFHIATDKRDGMQRATKIQLLDQSFLKSKEKRETGIVTKLEQTTGGVIKCTNRDETVTFRFSEVMKDSFQIAEGDLLEFTIVPSLNDNGSSSAIRIKLRTKELSKNGSITESHYIGVVEKDVGDFRPINNQSEKNGRVTQDIVTTPISATLPSMPNDDSSSKQQEPGIISYEKDGKQCMVQFFTSGISNPVTLYCGDKVEFSVSNNVTSKQSVASNIKLTERSRVRGWIAIFRENRGFIEQKSDTKPILFLTSSIASDPSQLDLGDEVEFSLRKSTGRLIAENILKVPSTINNFYSTLPTPYRGRVVSPVRMLNNEECEVFGKIQKITDDGIPSEFYTYSITGVKNKRVILLPNDPVTFLIGVGLDYSTRAVNIVLENELRKGKVDTVKGQYGFIDFSIEENKKIFFHNSEVDSGFDLRPGDDVEFIAYYNQKSGKPCASKLRRLNNLQRPERLITKLKTMNIDETKRKRLVIIRQPRNADEKSKGFTTARIERRPGMLLQA</sequence>
<dbReference type="CDD" id="cd04458">
    <property type="entry name" value="CSP_CDS"/>
    <property type="match status" value="1"/>
</dbReference>
<accession>A0A813NW46</accession>
<dbReference type="PROSITE" id="PS51857">
    <property type="entry name" value="CSD_2"/>
    <property type="match status" value="2"/>
</dbReference>
<evidence type="ECO:0000256" key="3">
    <source>
        <dbReference type="ARBA" id="ARBA00022737"/>
    </source>
</evidence>
<dbReference type="EMBL" id="CAJOBC010000024">
    <property type="protein sequence ID" value="CAF3520780.1"/>
    <property type="molecule type" value="Genomic_DNA"/>
</dbReference>
<dbReference type="PANTHER" id="PTHR12913">
    <property type="entry name" value="UNR PROTEIN N-RAS UPSTREAM GENE PROTEIN"/>
    <property type="match status" value="1"/>
</dbReference>
<organism evidence="7 9">
    <name type="scientific">Didymodactylos carnosus</name>
    <dbReference type="NCBI Taxonomy" id="1234261"/>
    <lineage>
        <taxon>Eukaryota</taxon>
        <taxon>Metazoa</taxon>
        <taxon>Spiralia</taxon>
        <taxon>Gnathifera</taxon>
        <taxon>Rotifera</taxon>
        <taxon>Eurotatoria</taxon>
        <taxon>Bdelloidea</taxon>
        <taxon>Philodinida</taxon>
        <taxon>Philodinidae</taxon>
        <taxon>Didymodactylos</taxon>
    </lineage>
</organism>
<keyword evidence="4" id="KW-0694">RNA-binding</keyword>
<keyword evidence="2" id="KW-0963">Cytoplasm</keyword>
<dbReference type="SUPFAM" id="SSF50249">
    <property type="entry name" value="Nucleic acid-binding proteins"/>
    <property type="match status" value="4"/>
</dbReference>
<dbReference type="Gene3D" id="2.40.50.140">
    <property type="entry name" value="Nucleic acid-binding proteins"/>
    <property type="match status" value="6"/>
</dbReference>
<keyword evidence="3" id="KW-0677">Repeat</keyword>
<dbReference type="GO" id="GO:0005737">
    <property type="term" value="C:cytoplasm"/>
    <property type="evidence" value="ECO:0007669"/>
    <property type="project" value="UniProtKB-SubCell"/>
</dbReference>
<dbReference type="SMART" id="SM00357">
    <property type="entry name" value="CSP"/>
    <property type="match status" value="5"/>
</dbReference>
<dbReference type="InterPro" id="IPR002059">
    <property type="entry name" value="CSP_DNA-bd"/>
</dbReference>
<dbReference type="Pfam" id="PF00313">
    <property type="entry name" value="CSD"/>
    <property type="match status" value="2"/>
</dbReference>
<keyword evidence="9" id="KW-1185">Reference proteome</keyword>